<dbReference type="Proteomes" id="UP000004221">
    <property type="component" value="Unassembled WGS sequence"/>
</dbReference>
<accession>I4EGW8</accession>
<comment type="caution">
    <text evidence="1">The sequence shown here is derived from an EMBL/GenBank/DDBJ whole genome shotgun (WGS) entry which is preliminary data.</text>
</comment>
<reference evidence="1 2" key="1">
    <citation type="journal article" date="2012" name="ISME J.">
        <title>Nitrification expanded: discovery, physiology and genomics of a nitrite-oxidizing bacterium from the phylum Chloroflexi.</title>
        <authorList>
            <person name="Sorokin D.Y."/>
            <person name="Lucker S."/>
            <person name="Vejmelkova D."/>
            <person name="Kostrikina N.A."/>
            <person name="Kleerebezem R."/>
            <person name="Rijpstra W.I."/>
            <person name="Damste J.S."/>
            <person name="Le Paslier D."/>
            <person name="Muyzer G."/>
            <person name="Wagner M."/>
            <person name="van Loosdrecht M.C."/>
            <person name="Daims H."/>
        </authorList>
    </citation>
    <scope>NUCLEOTIDE SEQUENCE [LARGE SCALE GENOMIC DNA]</scope>
    <source>
        <strain evidence="2">none</strain>
    </source>
</reference>
<dbReference type="EMBL" id="CAGS01000208">
    <property type="protein sequence ID" value="CCF83930.1"/>
    <property type="molecule type" value="Genomic_DNA"/>
</dbReference>
<evidence type="ECO:0000313" key="2">
    <source>
        <dbReference type="Proteomes" id="UP000004221"/>
    </source>
</evidence>
<proteinExistence type="predicted"/>
<protein>
    <recommendedName>
        <fullName evidence="3">DUF4177 domain-containing protein</fullName>
    </recommendedName>
</protein>
<keyword evidence="2" id="KW-1185">Reference proteome</keyword>
<evidence type="ECO:0000313" key="1">
    <source>
        <dbReference type="EMBL" id="CCF83930.1"/>
    </source>
</evidence>
<name>I4EGW8_9BACT</name>
<dbReference type="AlphaFoldDB" id="I4EGW8"/>
<gene>
    <name evidence="1" type="ORF">NITHO_2860002</name>
</gene>
<sequence>MPWYTESDRTSYVGTYRTVEELLQEAREARACGWQLVSVFRAPVGLVEATFVRIGGAC</sequence>
<organism evidence="1 2">
    <name type="scientific">Nitrolancea hollandica Lb</name>
    <dbReference type="NCBI Taxonomy" id="1129897"/>
    <lineage>
        <taxon>Bacteria</taxon>
        <taxon>Pseudomonadati</taxon>
        <taxon>Thermomicrobiota</taxon>
        <taxon>Thermomicrobia</taxon>
        <taxon>Sphaerobacterales</taxon>
        <taxon>Sphaerobacterineae</taxon>
        <taxon>Sphaerobacteraceae</taxon>
        <taxon>Nitrolancea</taxon>
    </lineage>
</organism>
<evidence type="ECO:0008006" key="3">
    <source>
        <dbReference type="Google" id="ProtNLM"/>
    </source>
</evidence>